<evidence type="ECO:0000313" key="2">
    <source>
        <dbReference type="EMBL" id="KAL0907429.1"/>
    </source>
</evidence>
<accession>A0ABD0U517</accession>
<gene>
    <name evidence="2" type="ORF">M5K25_021841</name>
</gene>
<evidence type="ECO:0000256" key="1">
    <source>
        <dbReference type="SAM" id="MobiDB-lite"/>
    </source>
</evidence>
<dbReference type="EMBL" id="JANQDX010000017">
    <property type="protein sequence ID" value="KAL0907429.1"/>
    <property type="molecule type" value="Genomic_DNA"/>
</dbReference>
<dbReference type="AlphaFoldDB" id="A0ABD0U517"/>
<keyword evidence="3" id="KW-1185">Reference proteome</keyword>
<dbReference type="Proteomes" id="UP001552299">
    <property type="component" value="Unassembled WGS sequence"/>
</dbReference>
<organism evidence="2 3">
    <name type="scientific">Dendrobium thyrsiflorum</name>
    <name type="common">Pinecone-like raceme dendrobium</name>
    <name type="synonym">Orchid</name>
    <dbReference type="NCBI Taxonomy" id="117978"/>
    <lineage>
        <taxon>Eukaryota</taxon>
        <taxon>Viridiplantae</taxon>
        <taxon>Streptophyta</taxon>
        <taxon>Embryophyta</taxon>
        <taxon>Tracheophyta</taxon>
        <taxon>Spermatophyta</taxon>
        <taxon>Magnoliopsida</taxon>
        <taxon>Liliopsida</taxon>
        <taxon>Asparagales</taxon>
        <taxon>Orchidaceae</taxon>
        <taxon>Epidendroideae</taxon>
        <taxon>Malaxideae</taxon>
        <taxon>Dendrobiinae</taxon>
        <taxon>Dendrobium</taxon>
    </lineage>
</organism>
<reference evidence="2 3" key="1">
    <citation type="journal article" date="2024" name="Plant Biotechnol. J.">
        <title>Dendrobium thyrsiflorum genome and its molecular insights into genes involved in important horticultural traits.</title>
        <authorList>
            <person name="Chen B."/>
            <person name="Wang J.Y."/>
            <person name="Zheng P.J."/>
            <person name="Li K.L."/>
            <person name="Liang Y.M."/>
            <person name="Chen X.F."/>
            <person name="Zhang C."/>
            <person name="Zhao X."/>
            <person name="He X."/>
            <person name="Zhang G.Q."/>
            <person name="Liu Z.J."/>
            <person name="Xu Q."/>
        </authorList>
    </citation>
    <scope>NUCLEOTIDE SEQUENCE [LARGE SCALE GENOMIC DNA]</scope>
    <source>
        <strain evidence="2">GZMU011</strain>
    </source>
</reference>
<feature type="region of interest" description="Disordered" evidence="1">
    <location>
        <begin position="154"/>
        <end position="179"/>
    </location>
</feature>
<sequence length="229" mass="24565">MTHHASASFFSLPNLRRLISFHHEGGTTCRCKIVAMASSIALANGTMVKSGEREAGSMPNTSLQVNNLVLLAELPEQGKKKVVNFIAAAECNKGEKPGLCYEELSLLALATPGLVVRVEDAVAEDIKVLGEFVAFRVVVEVDVEDVVDVGGVARDEQLHAGEPGAEEKEGSAGGAEDVGDEVVEAVEVDGKTRYAWRGPTAVEVEHEDEAEDGGEEELCVRWDIHWARA</sequence>
<comment type="caution">
    <text evidence="2">The sequence shown here is derived from an EMBL/GenBank/DDBJ whole genome shotgun (WGS) entry which is preliminary data.</text>
</comment>
<evidence type="ECO:0000313" key="3">
    <source>
        <dbReference type="Proteomes" id="UP001552299"/>
    </source>
</evidence>
<name>A0ABD0U517_DENTH</name>
<proteinExistence type="predicted"/>
<protein>
    <submittedName>
        <fullName evidence="2">Uncharacterized protein</fullName>
    </submittedName>
</protein>
<feature type="compositionally biased region" description="Basic and acidic residues" evidence="1">
    <location>
        <begin position="154"/>
        <end position="170"/>
    </location>
</feature>